<dbReference type="InterPro" id="IPR014746">
    <property type="entry name" value="Gln_synth/guanido_kin_cat_dom"/>
</dbReference>
<sequence>MNAELAERFLREGVRDVECLFPDVSGYPRGKLMPAASFAKGNELRIAQAIPMQCVTGEYSYDPIFPDEDPDVRLLPDLRTLKRVPWSSVPRYLAVHDCVELSGELCAFAPRSVLKLVLARYAELGLSAVVAPEIEFYLTAANLDPAQPLQPPKGRGGRAEVGQSAFSLNMLNELAPFWDEFHAALDALGIGGDTWIHEVGTTQYEINLMHGDPLAVADQAFLFKYAAKEIALKHGLNAVFMAKPMAGEAGSSMHLHQSVVDADGQNIFTLADGSASERFLHYIGGLQAYTRELMLIYAPTVNAYRRYVSGSQAPINLEWGYDNRTAGLRVPNSSPAARRVENRIAGADANPYLAIAATLAAGLAGMQEKLSPSAPITGNGYDHAHGLARTFVEAHAQMAQSSSAARLMGADFVRAYLSVKGLEYDSYLREISAWERRYLLPQV</sequence>
<keyword evidence="1" id="KW-0436">Ligase</keyword>
<dbReference type="PROSITE" id="PS51987">
    <property type="entry name" value="GS_CATALYTIC"/>
    <property type="match status" value="1"/>
</dbReference>
<keyword evidence="6" id="KW-1185">Reference proteome</keyword>
<organism evidence="5 6">
    <name type="scientific">Chitinimonas taiwanensis DSM 18899</name>
    <dbReference type="NCBI Taxonomy" id="1121279"/>
    <lineage>
        <taxon>Bacteria</taxon>
        <taxon>Pseudomonadati</taxon>
        <taxon>Pseudomonadota</taxon>
        <taxon>Betaproteobacteria</taxon>
        <taxon>Neisseriales</taxon>
        <taxon>Chitinibacteraceae</taxon>
        <taxon>Chitinimonas</taxon>
    </lineage>
</organism>
<dbReference type="AlphaFoldDB" id="A0A1K2HPY4"/>
<evidence type="ECO:0000256" key="2">
    <source>
        <dbReference type="PROSITE-ProRule" id="PRU01331"/>
    </source>
</evidence>
<accession>A0A1K2HPY4</accession>
<dbReference type="SMART" id="SM01230">
    <property type="entry name" value="Gln-synt_C"/>
    <property type="match status" value="1"/>
</dbReference>
<dbReference type="SUPFAM" id="SSF55931">
    <property type="entry name" value="Glutamine synthetase/guanido kinase"/>
    <property type="match status" value="1"/>
</dbReference>
<name>A0A1K2HPY4_9NEIS</name>
<dbReference type="STRING" id="1121279.SAMN02745887_03223"/>
<evidence type="ECO:0000256" key="3">
    <source>
        <dbReference type="RuleBase" id="RU000384"/>
    </source>
</evidence>
<dbReference type="RefSeq" id="WP_072429721.1">
    <property type="nucleotide sequence ID" value="NZ_FPKR01000013.1"/>
</dbReference>
<dbReference type="Pfam" id="PF00120">
    <property type="entry name" value="Gln-synt_C"/>
    <property type="match status" value="1"/>
</dbReference>
<evidence type="ECO:0000256" key="1">
    <source>
        <dbReference type="ARBA" id="ARBA00022598"/>
    </source>
</evidence>
<dbReference type="Gene3D" id="3.30.590.10">
    <property type="entry name" value="Glutamine synthetase/guanido kinase, catalytic domain"/>
    <property type="match status" value="1"/>
</dbReference>
<dbReference type="GO" id="GO:0004356">
    <property type="term" value="F:glutamine synthetase activity"/>
    <property type="evidence" value="ECO:0007669"/>
    <property type="project" value="InterPro"/>
</dbReference>
<reference evidence="5 6" key="1">
    <citation type="submission" date="2016-11" db="EMBL/GenBank/DDBJ databases">
        <authorList>
            <person name="Jaros S."/>
            <person name="Januszkiewicz K."/>
            <person name="Wedrychowicz H."/>
        </authorList>
    </citation>
    <scope>NUCLEOTIDE SEQUENCE [LARGE SCALE GENOMIC DNA]</scope>
    <source>
        <strain evidence="5 6">DSM 18899</strain>
    </source>
</reference>
<dbReference type="GO" id="GO:0006542">
    <property type="term" value="P:glutamine biosynthetic process"/>
    <property type="evidence" value="ECO:0007669"/>
    <property type="project" value="InterPro"/>
</dbReference>
<dbReference type="PANTHER" id="PTHR43785:SF3">
    <property type="entry name" value="GS CATALYTIC DOMAIN-CONTAINING PROTEIN"/>
    <property type="match status" value="1"/>
</dbReference>
<dbReference type="InterPro" id="IPR008146">
    <property type="entry name" value="Gln_synth_cat_dom"/>
</dbReference>
<evidence type="ECO:0000259" key="4">
    <source>
        <dbReference type="PROSITE" id="PS51987"/>
    </source>
</evidence>
<evidence type="ECO:0000313" key="5">
    <source>
        <dbReference type="EMBL" id="SFZ78830.1"/>
    </source>
</evidence>
<dbReference type="PANTHER" id="PTHR43785">
    <property type="entry name" value="GAMMA-GLUTAMYLPUTRESCINE SYNTHETASE"/>
    <property type="match status" value="1"/>
</dbReference>
<dbReference type="Proteomes" id="UP000186513">
    <property type="component" value="Unassembled WGS sequence"/>
</dbReference>
<gene>
    <name evidence="5" type="ORF">SAMN02745887_03223</name>
</gene>
<proteinExistence type="inferred from homology"/>
<evidence type="ECO:0000313" key="6">
    <source>
        <dbReference type="Proteomes" id="UP000186513"/>
    </source>
</evidence>
<comment type="similarity">
    <text evidence="2 3">Belongs to the glutamine synthetase family.</text>
</comment>
<dbReference type="GO" id="GO:0006598">
    <property type="term" value="P:polyamine catabolic process"/>
    <property type="evidence" value="ECO:0007669"/>
    <property type="project" value="TreeGrafter"/>
</dbReference>
<protein>
    <submittedName>
        <fullName evidence="5">Glutamine synthetase</fullName>
    </submittedName>
</protein>
<feature type="domain" description="GS catalytic" evidence="4">
    <location>
        <begin position="110"/>
        <end position="443"/>
    </location>
</feature>
<dbReference type="SUPFAM" id="SSF54368">
    <property type="entry name" value="Glutamine synthetase, N-terminal domain"/>
    <property type="match status" value="1"/>
</dbReference>
<dbReference type="Gene3D" id="3.10.20.70">
    <property type="entry name" value="Glutamine synthetase, N-terminal domain"/>
    <property type="match status" value="1"/>
</dbReference>
<dbReference type="InterPro" id="IPR036651">
    <property type="entry name" value="Gln_synt_N_sf"/>
</dbReference>
<dbReference type="EMBL" id="FPKR01000013">
    <property type="protein sequence ID" value="SFZ78830.1"/>
    <property type="molecule type" value="Genomic_DNA"/>
</dbReference>